<dbReference type="NCBIfam" id="TIGR00230">
    <property type="entry name" value="sfsA"/>
    <property type="match status" value="1"/>
</dbReference>
<dbReference type="PANTHER" id="PTHR30545">
    <property type="entry name" value="SUGAR FERMENTATION STIMULATION PROTEIN A"/>
    <property type="match status" value="1"/>
</dbReference>
<accession>A0A4Q1AXM8</accession>
<evidence type="ECO:0000313" key="5">
    <source>
        <dbReference type="Proteomes" id="UP000289718"/>
    </source>
</evidence>
<comment type="caution">
    <text evidence="4">The sequence shown here is derived from an EMBL/GenBank/DDBJ whole genome shotgun (WGS) entry which is preliminary data.</text>
</comment>
<keyword evidence="5" id="KW-1185">Reference proteome</keyword>
<comment type="similarity">
    <text evidence="1">Belongs to the SfsA family.</text>
</comment>
<evidence type="ECO:0000256" key="1">
    <source>
        <dbReference type="HAMAP-Rule" id="MF_00095"/>
    </source>
</evidence>
<dbReference type="Pfam" id="PF03749">
    <property type="entry name" value="SfsA"/>
    <property type="match status" value="1"/>
</dbReference>
<dbReference type="EMBL" id="NXIE01000001">
    <property type="protein sequence ID" value="RXK14093.1"/>
    <property type="molecule type" value="Genomic_DNA"/>
</dbReference>
<feature type="domain" description="Sugar fermentation stimulation protein C-terminal" evidence="2">
    <location>
        <begin position="82"/>
        <end position="220"/>
    </location>
</feature>
<dbReference type="InterPro" id="IPR040452">
    <property type="entry name" value="SfsA_C"/>
</dbReference>
<dbReference type="HAMAP" id="MF_00095">
    <property type="entry name" value="SfsA"/>
    <property type="match status" value="1"/>
</dbReference>
<dbReference type="AlphaFoldDB" id="A0A4Q1AXM8"/>
<dbReference type="InterPro" id="IPR041465">
    <property type="entry name" value="SfsA_N"/>
</dbReference>
<sequence length="234" mass="26880">MKFEELIHGKLIKRYKRFLADIILDNGEEITAHVPNSGAMTSCIEDNCDVWVTHHDNPKRKLKYTLELTKMGENLICTNTGVANKIAIEAIENGTIKELQGYDNLKPEQKYGNQNSRIDILLWNNDSDKKCFVEIKSVSLNLGDTLAFPDAKTTRGQKHLEELRDMVQEGHRAVMLYVIQRTDNLPFRIAHEIDKRYNEIFQEVISSGVEVLVYQSDINFEEINIKGENKKLKG</sequence>
<proteinExistence type="inferred from homology"/>
<protein>
    <recommendedName>
        <fullName evidence="1">Sugar fermentation stimulation protein homolog</fullName>
    </recommendedName>
</protein>
<feature type="domain" description="SfsA N-terminal OB" evidence="3">
    <location>
        <begin position="12"/>
        <end position="77"/>
    </location>
</feature>
<dbReference type="Proteomes" id="UP000289718">
    <property type="component" value="Unassembled WGS sequence"/>
</dbReference>
<dbReference type="OrthoDB" id="9802365at2"/>
<name>A0A4Q1AXM8_9BACT</name>
<dbReference type="GO" id="GO:0003677">
    <property type="term" value="F:DNA binding"/>
    <property type="evidence" value="ECO:0007669"/>
    <property type="project" value="InterPro"/>
</dbReference>
<dbReference type="Pfam" id="PF17746">
    <property type="entry name" value="SfsA_N"/>
    <property type="match status" value="1"/>
</dbReference>
<dbReference type="RefSeq" id="WP_129060205.1">
    <property type="nucleotide sequence ID" value="NZ_NXIE01000001.1"/>
</dbReference>
<reference evidence="4 5" key="1">
    <citation type="submission" date="2017-09" db="EMBL/GenBank/DDBJ databases">
        <title>Genomics of the genus Arcobacter.</title>
        <authorList>
            <person name="Perez-Cataluna A."/>
            <person name="Figueras M.J."/>
            <person name="Salas-Masso N."/>
        </authorList>
    </citation>
    <scope>NUCLEOTIDE SEQUENCE [LARGE SCALE GENOMIC DNA]</scope>
    <source>
        <strain evidence="4 5">F156-34</strain>
    </source>
</reference>
<gene>
    <name evidence="1" type="primary">sfsA</name>
    <name evidence="4" type="ORF">CP965_01200</name>
</gene>
<dbReference type="Gene3D" id="3.40.1350.60">
    <property type="match status" value="1"/>
</dbReference>
<organism evidence="4 5">
    <name type="scientific">Halarcobacter mediterraneus</name>
    <dbReference type="NCBI Taxonomy" id="2023153"/>
    <lineage>
        <taxon>Bacteria</taxon>
        <taxon>Pseudomonadati</taxon>
        <taxon>Campylobacterota</taxon>
        <taxon>Epsilonproteobacteria</taxon>
        <taxon>Campylobacterales</taxon>
        <taxon>Arcobacteraceae</taxon>
        <taxon>Halarcobacter</taxon>
    </lineage>
</organism>
<dbReference type="InterPro" id="IPR005224">
    <property type="entry name" value="SfsA"/>
</dbReference>
<evidence type="ECO:0000259" key="2">
    <source>
        <dbReference type="Pfam" id="PF03749"/>
    </source>
</evidence>
<evidence type="ECO:0000259" key="3">
    <source>
        <dbReference type="Pfam" id="PF17746"/>
    </source>
</evidence>
<dbReference type="CDD" id="cd22359">
    <property type="entry name" value="SfsA-like_bacterial"/>
    <property type="match status" value="1"/>
</dbReference>
<evidence type="ECO:0000313" key="4">
    <source>
        <dbReference type="EMBL" id="RXK14093.1"/>
    </source>
</evidence>
<dbReference type="Gene3D" id="2.40.50.580">
    <property type="match status" value="1"/>
</dbReference>
<dbReference type="PANTHER" id="PTHR30545:SF2">
    <property type="entry name" value="SUGAR FERMENTATION STIMULATION PROTEIN A"/>
    <property type="match status" value="1"/>
</dbReference>